<organism evidence="6 7">
    <name type="scientific">Rhizobium rhizoryzae</name>
    <dbReference type="NCBI Taxonomy" id="451876"/>
    <lineage>
        <taxon>Bacteria</taxon>
        <taxon>Pseudomonadati</taxon>
        <taxon>Pseudomonadota</taxon>
        <taxon>Alphaproteobacteria</taxon>
        <taxon>Hyphomicrobiales</taxon>
        <taxon>Rhizobiaceae</taxon>
        <taxon>Rhizobium/Agrobacterium group</taxon>
        <taxon>Rhizobium</taxon>
    </lineage>
</organism>
<dbReference type="RefSeq" id="WP_165131163.1">
    <property type="nucleotide sequence ID" value="NZ_CP049249.1"/>
</dbReference>
<keyword evidence="2" id="KW-0786">Thiamine pyrophosphate</keyword>
<name>A0A7W6PT70_9HYPH</name>
<dbReference type="NCBIfam" id="TIGR03297">
    <property type="entry name" value="Ppyr-DeCO2ase"/>
    <property type="match status" value="1"/>
</dbReference>
<protein>
    <submittedName>
        <fullName evidence="6">Phosphonopyruvate decarboxylase</fullName>
        <ecNumber evidence="6">4.1.1.82</ecNumber>
    </submittedName>
</protein>
<dbReference type="CDD" id="cd07035">
    <property type="entry name" value="TPP_PYR_POX_like"/>
    <property type="match status" value="1"/>
</dbReference>
<dbReference type="InterPro" id="IPR051818">
    <property type="entry name" value="TPP_dependent_decarboxylase"/>
</dbReference>
<dbReference type="Gene3D" id="3.40.50.970">
    <property type="match status" value="2"/>
</dbReference>
<evidence type="ECO:0000259" key="4">
    <source>
        <dbReference type="Pfam" id="PF02775"/>
    </source>
</evidence>
<keyword evidence="6" id="KW-0670">Pyruvate</keyword>
<dbReference type="GO" id="GO:0032923">
    <property type="term" value="P:organic phosphonate biosynthetic process"/>
    <property type="evidence" value="ECO:0007669"/>
    <property type="project" value="InterPro"/>
</dbReference>
<dbReference type="EMBL" id="JACIEC010000003">
    <property type="protein sequence ID" value="MBB4144510.1"/>
    <property type="molecule type" value="Genomic_DNA"/>
</dbReference>
<feature type="domain" description="Thiamine pyrophosphate enzyme N-terminal TPP-binding" evidence="5">
    <location>
        <begin position="7"/>
        <end position="109"/>
    </location>
</feature>
<dbReference type="GO" id="GO:0030976">
    <property type="term" value="F:thiamine pyrophosphate binding"/>
    <property type="evidence" value="ECO:0007669"/>
    <property type="project" value="InterPro"/>
</dbReference>
<evidence type="ECO:0000256" key="1">
    <source>
        <dbReference type="ARBA" id="ARBA00022793"/>
    </source>
</evidence>
<accession>A0A7W6PT70</accession>
<evidence type="ECO:0000313" key="6">
    <source>
        <dbReference type="EMBL" id="MBB4144510.1"/>
    </source>
</evidence>
<reference evidence="6 7" key="1">
    <citation type="submission" date="2020-08" db="EMBL/GenBank/DDBJ databases">
        <title>Genomic Encyclopedia of Type Strains, Phase IV (KMG-IV): sequencing the most valuable type-strain genomes for metagenomic binning, comparative biology and taxonomic classification.</title>
        <authorList>
            <person name="Goeker M."/>
        </authorList>
    </citation>
    <scope>NUCLEOTIDE SEQUENCE [LARGE SCALE GENOMIC DNA]</scope>
    <source>
        <strain evidence="6 7">DSM 29514</strain>
    </source>
</reference>
<feature type="domain" description="Thiamine pyrophosphate enzyme TPP-binding" evidence="4">
    <location>
        <begin position="235"/>
        <end position="349"/>
    </location>
</feature>
<dbReference type="Pfam" id="PF02775">
    <property type="entry name" value="TPP_enzyme_C"/>
    <property type="match status" value="1"/>
</dbReference>
<keyword evidence="1" id="KW-0210">Decarboxylase</keyword>
<dbReference type="InterPro" id="IPR011766">
    <property type="entry name" value="TPP_enzyme_TPP-bd"/>
</dbReference>
<comment type="caution">
    <text evidence="6">The sequence shown here is derived from an EMBL/GenBank/DDBJ whole genome shotgun (WGS) entry which is preliminary data.</text>
</comment>
<dbReference type="PANTHER" id="PTHR42818">
    <property type="entry name" value="SULFOPYRUVATE DECARBOXYLASE SUBUNIT ALPHA"/>
    <property type="match status" value="1"/>
</dbReference>
<dbReference type="InterPro" id="IPR029061">
    <property type="entry name" value="THDP-binding"/>
</dbReference>
<dbReference type="InterPro" id="IPR012001">
    <property type="entry name" value="Thiamin_PyroP_enz_TPP-bd_dom"/>
</dbReference>
<gene>
    <name evidence="6" type="ORF">GGQ72_003067</name>
</gene>
<dbReference type="EC" id="4.1.1.82" evidence="6"/>
<proteinExistence type="predicted"/>
<dbReference type="Proteomes" id="UP000519897">
    <property type="component" value="Unassembled WGS sequence"/>
</dbReference>
<sequence>MIPPSEITDRLSVRGYDFATGVPCSLLGPLINQFTLEDNWRYISAVNEGLAVGLAAGAYIGGCKPVVFMQNSGLGNAFDGLTSLIAVQRIPLLLLISWRGEPGTGDEPQHDSMGRILLDTLKLLDIPFEVLSRDGSNADMLLDKADHCFRNAKSFAIVIKEKTFSPQPQSKGRIRNCRSARREAPIEIAESSFPTRMSVIDTVQKNAPKTAGIVSSTGKMSRELLLINDSPRNLYVVGSMGLASTVGLGISLTTERKIVVLDGDGAALMQMGAFAMIGSYAGDNLIHIVLDNGVHDSTGGQETVAKNVSFSQIAAFTGFPRVFETFGITDFTEAFEEALQAGEGPVAIHAHVAPGSPPQLPRPSATPMDNMLRFQAHIQSG</sequence>
<dbReference type="Pfam" id="PF02776">
    <property type="entry name" value="TPP_enzyme_N"/>
    <property type="match status" value="1"/>
</dbReference>
<evidence type="ECO:0000256" key="2">
    <source>
        <dbReference type="ARBA" id="ARBA00023052"/>
    </source>
</evidence>
<evidence type="ECO:0000313" key="7">
    <source>
        <dbReference type="Proteomes" id="UP000519897"/>
    </source>
</evidence>
<dbReference type="GO" id="GO:0033980">
    <property type="term" value="F:phosphonopyruvate decarboxylase activity"/>
    <property type="evidence" value="ECO:0007669"/>
    <property type="project" value="UniProtKB-EC"/>
</dbReference>
<dbReference type="InterPro" id="IPR017684">
    <property type="entry name" value="Phosphono-pyrv_decarboxylase"/>
</dbReference>
<evidence type="ECO:0000259" key="5">
    <source>
        <dbReference type="Pfam" id="PF02776"/>
    </source>
</evidence>
<evidence type="ECO:0000256" key="3">
    <source>
        <dbReference type="ARBA" id="ARBA00023239"/>
    </source>
</evidence>
<keyword evidence="3 6" id="KW-0456">Lyase</keyword>
<keyword evidence="7" id="KW-1185">Reference proteome</keyword>
<dbReference type="SUPFAM" id="SSF52518">
    <property type="entry name" value="Thiamin diphosphate-binding fold (THDP-binding)"/>
    <property type="match status" value="2"/>
</dbReference>
<dbReference type="AlphaFoldDB" id="A0A7W6PT70"/>
<dbReference type="PANTHER" id="PTHR42818:SF1">
    <property type="entry name" value="SULFOPYRUVATE DECARBOXYLASE"/>
    <property type="match status" value="1"/>
</dbReference>